<dbReference type="InterPro" id="IPR013702">
    <property type="entry name" value="FIST_domain_N"/>
</dbReference>
<accession>A0ABV6BBS6</accession>
<keyword evidence="4" id="KW-1185">Reference proteome</keyword>
<organism evidence="3 4">
    <name type="scientific">Rheinheimera tilapiae</name>
    <dbReference type="NCBI Taxonomy" id="875043"/>
    <lineage>
        <taxon>Bacteria</taxon>
        <taxon>Pseudomonadati</taxon>
        <taxon>Pseudomonadota</taxon>
        <taxon>Gammaproteobacteria</taxon>
        <taxon>Chromatiales</taxon>
        <taxon>Chromatiaceae</taxon>
        <taxon>Rheinheimera</taxon>
    </lineage>
</organism>
<dbReference type="EMBL" id="JBHLXP010000001">
    <property type="protein sequence ID" value="MFC0048326.1"/>
    <property type="molecule type" value="Genomic_DNA"/>
</dbReference>
<dbReference type="RefSeq" id="WP_377242407.1">
    <property type="nucleotide sequence ID" value="NZ_JBHLXP010000001.1"/>
</dbReference>
<dbReference type="PANTHER" id="PTHR40252">
    <property type="entry name" value="BLR0328 PROTEIN"/>
    <property type="match status" value="1"/>
</dbReference>
<evidence type="ECO:0000313" key="4">
    <source>
        <dbReference type="Proteomes" id="UP001589813"/>
    </source>
</evidence>
<dbReference type="Pfam" id="PF08495">
    <property type="entry name" value="FIST"/>
    <property type="match status" value="1"/>
</dbReference>
<protein>
    <submittedName>
        <fullName evidence="3">FIST signal transduction protein</fullName>
    </submittedName>
</protein>
<dbReference type="PANTHER" id="PTHR40252:SF2">
    <property type="entry name" value="BLR0328 PROTEIN"/>
    <property type="match status" value="1"/>
</dbReference>
<evidence type="ECO:0000259" key="1">
    <source>
        <dbReference type="SMART" id="SM00897"/>
    </source>
</evidence>
<dbReference type="InterPro" id="IPR019494">
    <property type="entry name" value="FIST_C"/>
</dbReference>
<sequence>MFRLLQLNATDPQTLQQELQQQLPEPVNLLIATGNVASLQALGGLERPQQFAANWIACSSCIGAASSFGVDTATDRRLTLLALTDPAGSYGVASVRQISGQISQQAADTVLAAMAMAKRSGELPGLIWCMQAPGFEEQIISGIQQVVGDQVPILGGSAADDDVSGQWCQYDGTTLGSDLLVIAVLYPTVPVSSYFSSGYSSGKFSGVVTAVSDRNIMQIDGEPALQVYNRWLLGAGLAPLQPGVVMSQSTFHPIGRQLSARDVPFSLLSLPTNVGDDGSIRLLAELQVGDEISLMHGSKEQLVRRAAHVVQVAANNLRLRHDTAPAAALIVYCAGCMLAVRDEIHQVQQSLTSSLPGLPYLVAFTYGEQGCFADGFNRHGNLMISAVLFGHTK</sequence>
<name>A0ABV6BBS6_9GAMM</name>
<dbReference type="SMART" id="SM00897">
    <property type="entry name" value="FIST"/>
    <property type="match status" value="1"/>
</dbReference>
<feature type="domain" description="FIST C-domain" evidence="2">
    <location>
        <begin position="224"/>
        <end position="372"/>
    </location>
</feature>
<dbReference type="Proteomes" id="UP001589813">
    <property type="component" value="Unassembled WGS sequence"/>
</dbReference>
<reference evidence="3 4" key="1">
    <citation type="submission" date="2024-09" db="EMBL/GenBank/DDBJ databases">
        <authorList>
            <person name="Sun Q."/>
            <person name="Mori K."/>
        </authorList>
    </citation>
    <scope>NUCLEOTIDE SEQUENCE [LARGE SCALE GENOMIC DNA]</scope>
    <source>
        <strain evidence="3 4">KCTC 23315</strain>
    </source>
</reference>
<evidence type="ECO:0000313" key="3">
    <source>
        <dbReference type="EMBL" id="MFC0048326.1"/>
    </source>
</evidence>
<dbReference type="SMART" id="SM01204">
    <property type="entry name" value="FIST_C"/>
    <property type="match status" value="1"/>
</dbReference>
<evidence type="ECO:0000259" key="2">
    <source>
        <dbReference type="SMART" id="SM01204"/>
    </source>
</evidence>
<dbReference type="Pfam" id="PF10442">
    <property type="entry name" value="FIST_C"/>
    <property type="match status" value="1"/>
</dbReference>
<proteinExistence type="predicted"/>
<feature type="domain" description="FIST" evidence="1">
    <location>
        <begin position="25"/>
        <end position="223"/>
    </location>
</feature>
<gene>
    <name evidence="3" type="ORF">ACFFJP_08495</name>
</gene>
<comment type="caution">
    <text evidence="3">The sequence shown here is derived from an EMBL/GenBank/DDBJ whole genome shotgun (WGS) entry which is preliminary data.</text>
</comment>